<reference evidence="2" key="1">
    <citation type="journal article" date="2022" name="Mol. Ecol. Resour.">
        <title>The genomes of chicory, endive, great burdock and yacon provide insights into Asteraceae palaeo-polyploidization history and plant inulin production.</title>
        <authorList>
            <person name="Fan W."/>
            <person name="Wang S."/>
            <person name="Wang H."/>
            <person name="Wang A."/>
            <person name="Jiang F."/>
            <person name="Liu H."/>
            <person name="Zhao H."/>
            <person name="Xu D."/>
            <person name="Zhang Y."/>
        </authorList>
    </citation>
    <scope>NUCLEOTIDE SEQUENCE [LARGE SCALE GENOMIC DNA]</scope>
    <source>
        <strain evidence="2">cv. Niubang</strain>
    </source>
</reference>
<gene>
    <name evidence="1" type="ORF">L6452_35650</name>
</gene>
<proteinExistence type="predicted"/>
<organism evidence="1 2">
    <name type="scientific">Arctium lappa</name>
    <name type="common">Greater burdock</name>
    <name type="synonym">Lappa major</name>
    <dbReference type="NCBI Taxonomy" id="4217"/>
    <lineage>
        <taxon>Eukaryota</taxon>
        <taxon>Viridiplantae</taxon>
        <taxon>Streptophyta</taxon>
        <taxon>Embryophyta</taxon>
        <taxon>Tracheophyta</taxon>
        <taxon>Spermatophyta</taxon>
        <taxon>Magnoliopsida</taxon>
        <taxon>eudicotyledons</taxon>
        <taxon>Gunneridae</taxon>
        <taxon>Pentapetalae</taxon>
        <taxon>asterids</taxon>
        <taxon>campanulids</taxon>
        <taxon>Asterales</taxon>
        <taxon>Asteraceae</taxon>
        <taxon>Carduoideae</taxon>
        <taxon>Cardueae</taxon>
        <taxon>Arctiinae</taxon>
        <taxon>Arctium</taxon>
    </lineage>
</organism>
<accession>A0ACB8Y8J4</accession>
<sequence>MPANSMAVVDDVIHDEKKTKNPHSIQQVHNNPFWFLFSLREKKQLDFTLKVIGGDLSALPGVSEAIEETIKDAVEDSITWPLRVVIPIIAGDYRVKSEEDEIHCRCRRASTRCTSLSRTCSKLKNSRSQSRRREDEIDSRQTHSHREENERELEKSMSMMRMIE</sequence>
<dbReference type="Proteomes" id="UP001055879">
    <property type="component" value="Linkage Group LG13"/>
</dbReference>
<comment type="caution">
    <text evidence="1">The sequence shown here is derived from an EMBL/GenBank/DDBJ whole genome shotgun (WGS) entry which is preliminary data.</text>
</comment>
<evidence type="ECO:0000313" key="2">
    <source>
        <dbReference type="Proteomes" id="UP001055879"/>
    </source>
</evidence>
<reference evidence="1 2" key="2">
    <citation type="journal article" date="2022" name="Mol. Ecol. Resour.">
        <title>The genomes of chicory, endive, great burdock and yacon provide insights into Asteraceae paleo-polyploidization history and plant inulin production.</title>
        <authorList>
            <person name="Fan W."/>
            <person name="Wang S."/>
            <person name="Wang H."/>
            <person name="Wang A."/>
            <person name="Jiang F."/>
            <person name="Liu H."/>
            <person name="Zhao H."/>
            <person name="Xu D."/>
            <person name="Zhang Y."/>
        </authorList>
    </citation>
    <scope>NUCLEOTIDE SEQUENCE [LARGE SCALE GENOMIC DNA]</scope>
    <source>
        <strain evidence="2">cv. Niubang</strain>
    </source>
</reference>
<protein>
    <submittedName>
        <fullName evidence="1">Uncharacterized protein</fullName>
    </submittedName>
</protein>
<keyword evidence="2" id="KW-1185">Reference proteome</keyword>
<name>A0ACB8Y8J4_ARCLA</name>
<evidence type="ECO:0000313" key="1">
    <source>
        <dbReference type="EMBL" id="KAI3680872.1"/>
    </source>
</evidence>
<dbReference type="EMBL" id="CM042059">
    <property type="protein sequence ID" value="KAI3680872.1"/>
    <property type="molecule type" value="Genomic_DNA"/>
</dbReference>